<evidence type="ECO:0000313" key="2">
    <source>
        <dbReference type="EMBL" id="SVD56007.1"/>
    </source>
</evidence>
<proteinExistence type="predicted"/>
<organism evidence="2">
    <name type="scientific">marine metagenome</name>
    <dbReference type="NCBI Taxonomy" id="408172"/>
    <lineage>
        <taxon>unclassified sequences</taxon>
        <taxon>metagenomes</taxon>
        <taxon>ecological metagenomes</taxon>
    </lineage>
</organism>
<dbReference type="SUPFAM" id="SSF47336">
    <property type="entry name" value="ACP-like"/>
    <property type="match status" value="1"/>
</dbReference>
<protein>
    <recommendedName>
        <fullName evidence="1">Carrier domain-containing protein</fullName>
    </recommendedName>
</protein>
<gene>
    <name evidence="2" type="ORF">METZ01_LOCUS408861</name>
</gene>
<feature type="non-terminal residue" evidence="2">
    <location>
        <position position="71"/>
    </location>
</feature>
<evidence type="ECO:0000259" key="1">
    <source>
        <dbReference type="PROSITE" id="PS50075"/>
    </source>
</evidence>
<dbReference type="AlphaFoldDB" id="A0A382WAW7"/>
<accession>A0A382WAW7</accession>
<reference evidence="2" key="1">
    <citation type="submission" date="2018-05" db="EMBL/GenBank/DDBJ databases">
        <authorList>
            <person name="Lanie J.A."/>
            <person name="Ng W.-L."/>
            <person name="Kazmierczak K.M."/>
            <person name="Andrzejewski T.M."/>
            <person name="Davidsen T.M."/>
            <person name="Wayne K.J."/>
            <person name="Tettelin H."/>
            <person name="Glass J.I."/>
            <person name="Rusch D."/>
            <person name="Podicherti R."/>
            <person name="Tsui H.-C.T."/>
            <person name="Winkler M.E."/>
        </authorList>
    </citation>
    <scope>NUCLEOTIDE SEQUENCE</scope>
</reference>
<sequence length="71" mass="7960">MSLDSKMKNKVNTIVANVFNVAIDDINKDSSPETVGDWDSLGQLSLIQSIELKFNITMEINEIFSILKVED</sequence>
<feature type="domain" description="Carrier" evidence="1">
    <location>
        <begin position="5"/>
        <end position="71"/>
    </location>
</feature>
<dbReference type="EMBL" id="UINC01158452">
    <property type="protein sequence ID" value="SVD56007.1"/>
    <property type="molecule type" value="Genomic_DNA"/>
</dbReference>
<dbReference type="InterPro" id="IPR036736">
    <property type="entry name" value="ACP-like_sf"/>
</dbReference>
<dbReference type="InterPro" id="IPR009081">
    <property type="entry name" value="PP-bd_ACP"/>
</dbReference>
<dbReference type="PROSITE" id="PS50075">
    <property type="entry name" value="CARRIER"/>
    <property type="match status" value="1"/>
</dbReference>
<dbReference type="Gene3D" id="1.10.1200.10">
    <property type="entry name" value="ACP-like"/>
    <property type="match status" value="1"/>
</dbReference>
<name>A0A382WAW7_9ZZZZ</name>